<keyword evidence="3" id="KW-0285">Flavoprotein</keyword>
<comment type="caution">
    <text evidence="7">The sequence shown here is derived from an EMBL/GenBank/DDBJ whole genome shotgun (WGS) entry which is preliminary data.</text>
</comment>
<dbReference type="NCBIfam" id="TIGR03364">
    <property type="entry name" value="HpnW_proposed"/>
    <property type="match status" value="1"/>
</dbReference>
<keyword evidence="5" id="KW-1133">Transmembrane helix</keyword>
<name>A0ABQ6FKT3_9CHLR</name>
<dbReference type="InterPro" id="IPR017741">
    <property type="entry name" value="FAD-dependent_OxRdtase_HpnW"/>
</dbReference>
<evidence type="ECO:0000313" key="7">
    <source>
        <dbReference type="EMBL" id="GLV53634.1"/>
    </source>
</evidence>
<sequence>MGLSASTRHADIIVIGAGVLGTFHAYFAAKKGYKVLLLERNAVPSDASTRNFGMQMQTIVETNSQWAQFTLDSRAIYQSIQQECEIGVEQRGSLYLASTEAERIVLKEFAGRFAETYHCVFMEPEEVQRRYPFVQKTYCSGALYSWEDCTLEPRILVQRVIAYASSTMAIDYLPQTQVTEVISSSQGCLVKDAQGNRFSADQVFVCNGSQYQVLFPELFKSSGLKLCKLQMMSTVSQPGTILPHSILSAHSIKRYPAFASCLSYHLLEQQRADADLQKYDIHMLARQSRDGSVILGDSHEYYPLDEMAQDTYEYTNPQITELIVRYAQSMLDLPDWRICRMWNGYYMAHPQLPVYTHTIDNNTHIATGIGGKGMSTGPGFAQHNVARILQ</sequence>
<reference evidence="7 8" key="1">
    <citation type="submission" date="2023-02" db="EMBL/GenBank/DDBJ databases">
        <title>Dictyobacter halimunensis sp. nov., a new member of the class Ktedonobacteria from forest soil in a geothermal area.</title>
        <authorList>
            <person name="Rachmania M.K."/>
            <person name="Ningsih F."/>
            <person name="Sakai Y."/>
            <person name="Yabe S."/>
            <person name="Yokota A."/>
            <person name="Sjamsuridzal W."/>
        </authorList>
    </citation>
    <scope>NUCLEOTIDE SEQUENCE [LARGE SCALE GENOMIC DNA]</scope>
    <source>
        <strain evidence="7 8">S3.2.2.5</strain>
    </source>
</reference>
<keyword evidence="4" id="KW-0560">Oxidoreductase</keyword>
<evidence type="ECO:0000256" key="1">
    <source>
        <dbReference type="ARBA" id="ARBA00001974"/>
    </source>
</evidence>
<keyword evidence="5" id="KW-0812">Transmembrane</keyword>
<dbReference type="PANTHER" id="PTHR13847:SF286">
    <property type="entry name" value="D-AMINO ACID DEHYDROGENASE"/>
    <property type="match status" value="1"/>
</dbReference>
<feature type="transmembrane region" description="Helical" evidence="5">
    <location>
        <begin position="12"/>
        <end position="29"/>
    </location>
</feature>
<accession>A0ABQ6FKT3</accession>
<dbReference type="InterPro" id="IPR006076">
    <property type="entry name" value="FAD-dep_OxRdtase"/>
</dbReference>
<keyword evidence="8" id="KW-1185">Reference proteome</keyword>
<evidence type="ECO:0000256" key="5">
    <source>
        <dbReference type="SAM" id="Phobius"/>
    </source>
</evidence>
<comment type="similarity">
    <text evidence="2">Belongs to the DadA oxidoreductase family.</text>
</comment>
<keyword evidence="5" id="KW-0472">Membrane</keyword>
<dbReference type="PANTHER" id="PTHR13847">
    <property type="entry name" value="SARCOSINE DEHYDROGENASE-RELATED"/>
    <property type="match status" value="1"/>
</dbReference>
<gene>
    <name evidence="7" type="ORF">KDH_04860</name>
</gene>
<dbReference type="Pfam" id="PF01266">
    <property type="entry name" value="DAO"/>
    <property type="match status" value="1"/>
</dbReference>
<dbReference type="Gene3D" id="3.30.9.10">
    <property type="entry name" value="D-Amino Acid Oxidase, subunit A, domain 2"/>
    <property type="match status" value="1"/>
</dbReference>
<dbReference type="EMBL" id="BSRI01000001">
    <property type="protein sequence ID" value="GLV53634.1"/>
    <property type="molecule type" value="Genomic_DNA"/>
</dbReference>
<dbReference type="Proteomes" id="UP001344906">
    <property type="component" value="Unassembled WGS sequence"/>
</dbReference>
<dbReference type="InterPro" id="IPR036188">
    <property type="entry name" value="FAD/NAD-bd_sf"/>
</dbReference>
<dbReference type="SUPFAM" id="SSF51905">
    <property type="entry name" value="FAD/NAD(P)-binding domain"/>
    <property type="match status" value="1"/>
</dbReference>
<evidence type="ECO:0000256" key="2">
    <source>
        <dbReference type="ARBA" id="ARBA00009410"/>
    </source>
</evidence>
<proteinExistence type="inferred from homology"/>
<evidence type="ECO:0000259" key="6">
    <source>
        <dbReference type="Pfam" id="PF01266"/>
    </source>
</evidence>
<evidence type="ECO:0000256" key="4">
    <source>
        <dbReference type="ARBA" id="ARBA00023002"/>
    </source>
</evidence>
<evidence type="ECO:0000256" key="3">
    <source>
        <dbReference type="ARBA" id="ARBA00022630"/>
    </source>
</evidence>
<comment type="cofactor">
    <cofactor evidence="1">
        <name>FAD</name>
        <dbReference type="ChEBI" id="CHEBI:57692"/>
    </cofactor>
</comment>
<evidence type="ECO:0000313" key="8">
    <source>
        <dbReference type="Proteomes" id="UP001344906"/>
    </source>
</evidence>
<protein>
    <submittedName>
        <fullName evidence="7">Oxidase</fullName>
    </submittedName>
</protein>
<dbReference type="RefSeq" id="WP_338247345.1">
    <property type="nucleotide sequence ID" value="NZ_BSRI01000001.1"/>
</dbReference>
<feature type="domain" description="FAD dependent oxidoreductase" evidence="6">
    <location>
        <begin position="11"/>
        <end position="383"/>
    </location>
</feature>
<dbReference type="Gene3D" id="3.50.50.60">
    <property type="entry name" value="FAD/NAD(P)-binding domain"/>
    <property type="match status" value="1"/>
</dbReference>
<organism evidence="7 8">
    <name type="scientific">Dictyobacter halimunensis</name>
    <dbReference type="NCBI Taxonomy" id="3026934"/>
    <lineage>
        <taxon>Bacteria</taxon>
        <taxon>Bacillati</taxon>
        <taxon>Chloroflexota</taxon>
        <taxon>Ktedonobacteria</taxon>
        <taxon>Ktedonobacterales</taxon>
        <taxon>Dictyobacteraceae</taxon>
        <taxon>Dictyobacter</taxon>
    </lineage>
</organism>